<accession>A0A4P7N1E2</accession>
<feature type="compositionally biased region" description="Basic and acidic residues" evidence="1">
    <location>
        <begin position="709"/>
        <end position="748"/>
    </location>
</feature>
<feature type="region of interest" description="Disordered" evidence="1">
    <location>
        <begin position="158"/>
        <end position="296"/>
    </location>
</feature>
<feature type="compositionally biased region" description="Pro residues" evidence="1">
    <location>
        <begin position="164"/>
        <end position="187"/>
    </location>
</feature>
<feature type="compositionally biased region" description="Basic and acidic residues" evidence="1">
    <location>
        <begin position="601"/>
        <end position="630"/>
    </location>
</feature>
<feature type="region of interest" description="Disordered" evidence="1">
    <location>
        <begin position="1"/>
        <end position="55"/>
    </location>
</feature>
<name>A0A4P7N1E2_PYROR</name>
<feature type="region of interest" description="Disordered" evidence="1">
    <location>
        <begin position="533"/>
        <end position="552"/>
    </location>
</feature>
<feature type="region of interest" description="Disordered" evidence="1">
    <location>
        <begin position="110"/>
        <end position="142"/>
    </location>
</feature>
<evidence type="ECO:0000313" key="2">
    <source>
        <dbReference type="EMBL" id="QBZ56187.1"/>
    </source>
</evidence>
<feature type="region of interest" description="Disordered" evidence="1">
    <location>
        <begin position="565"/>
        <end position="761"/>
    </location>
</feature>
<dbReference type="EMBL" id="CP034205">
    <property type="protein sequence ID" value="QBZ56187.1"/>
    <property type="molecule type" value="Genomic_DNA"/>
</dbReference>
<dbReference type="AlphaFoldDB" id="A0A4P7N1E2"/>
<evidence type="ECO:0000313" key="3">
    <source>
        <dbReference type="Proteomes" id="UP000294847"/>
    </source>
</evidence>
<proteinExistence type="predicted"/>
<feature type="region of interest" description="Disordered" evidence="1">
    <location>
        <begin position="356"/>
        <end position="413"/>
    </location>
</feature>
<organism evidence="2 3">
    <name type="scientific">Pyricularia oryzae</name>
    <name type="common">Rice blast fungus</name>
    <name type="synonym">Magnaporthe oryzae</name>
    <dbReference type="NCBI Taxonomy" id="318829"/>
    <lineage>
        <taxon>Eukaryota</taxon>
        <taxon>Fungi</taxon>
        <taxon>Dikarya</taxon>
        <taxon>Ascomycota</taxon>
        <taxon>Pezizomycotina</taxon>
        <taxon>Sordariomycetes</taxon>
        <taxon>Sordariomycetidae</taxon>
        <taxon>Magnaporthales</taxon>
        <taxon>Pyriculariaceae</taxon>
        <taxon>Pyricularia</taxon>
    </lineage>
</organism>
<feature type="compositionally biased region" description="Polar residues" evidence="1">
    <location>
        <begin position="190"/>
        <end position="211"/>
    </location>
</feature>
<feature type="compositionally biased region" description="Basic and acidic residues" evidence="1">
    <location>
        <begin position="124"/>
        <end position="136"/>
    </location>
</feature>
<evidence type="ECO:0000256" key="1">
    <source>
        <dbReference type="SAM" id="MobiDB-lite"/>
    </source>
</evidence>
<sequence length="761" mass="81432">MASIWGNDKHQHNNGNGKLPAWKRLSSLVRRGSNKRNSNGHAYAPSLQKVQSGHRVLETSVSTPHLLGKHDHDAKDTTADVDSVGHISSLKAPLLEVNLEPLRSYRLADGWLDNDDPPPPTPPPKDDVIIGRDSKRNSSTPIADLFSKSTDQLATALQTISRKPVPPKAEPSIPEPAVPEPSIPEPSIPDTSNEAASISQQPQRQLSTASDTRGRRPLTIAVDQDASASVAGQPIRISLRDSSVGFEGETKPTHKRQHSARKPIRASWGGGGGSGGVETVPASPLEGAPSDAAGKSTVKQVNLLRSVGNNTSGMRVTGASSGAGSSVDDVIKRHSMPSPTELQFASANLNRTKDSIATRTSSPVTALRPPLAPADDARRRTWQPPVSPALTNSSTNSRRSVSGSRPPSTALTSSRLAWIRELEGGRKNKSMSGSDSKALRDVGGGVAGKLAMFEQKQQQAKPPSAVIGRSNSNTSRASRMSISVVGTSSNEDDVPTTRRTSVESTRSTVAPVMAYYDEAFREKMEGLTQLATKRLNGEDDKPESQQDGLRKVTARMVDLDTAKKTAKPVVEEKKPVEQAVVKPAVETTVEKPVEEQTAPKPVEEQTVEKHVEEETAAKPAEEEPVAKSAEEPVVEPVEEQSAPKPAEAEVVEKPAQVQPESLPVAEPVATPVQEPLAVEPVEEQAVVKPVESSQEQEKAVEQEEQPASKPDEKVVAEQAEVKVEVKSEDKAEEKTEEKAEKAAEKVESPAEPLATSDSLKM</sequence>
<feature type="compositionally biased region" description="Basic residues" evidence="1">
    <location>
        <begin position="253"/>
        <end position="264"/>
    </location>
</feature>
<dbReference type="Proteomes" id="UP000294847">
    <property type="component" value="Chromosome 2"/>
</dbReference>
<feature type="compositionally biased region" description="Polar residues" evidence="1">
    <location>
        <begin position="469"/>
        <end position="489"/>
    </location>
</feature>
<feature type="compositionally biased region" description="Basic and acidic residues" evidence="1">
    <location>
        <begin position="565"/>
        <end position="576"/>
    </location>
</feature>
<reference evidence="2 3" key="1">
    <citation type="journal article" date="2019" name="Mol. Biol. Evol.">
        <title>Blast fungal genomes show frequent chromosomal changes, gene gains and losses, and effector gene turnover.</title>
        <authorList>
            <person name="Gomez Luciano L.B."/>
            <person name="Jason Tsai I."/>
            <person name="Chuma I."/>
            <person name="Tosa Y."/>
            <person name="Chen Y.H."/>
            <person name="Li J.Y."/>
            <person name="Li M.Y."/>
            <person name="Jade Lu M.Y."/>
            <person name="Nakayashiki H."/>
            <person name="Li W.H."/>
        </authorList>
    </citation>
    <scope>NUCLEOTIDE SEQUENCE [LARGE SCALE GENOMIC DNA]</scope>
    <source>
        <strain evidence="2">MZ5-1-6</strain>
    </source>
</reference>
<feature type="compositionally biased region" description="Basic and acidic residues" evidence="1">
    <location>
        <begin position="535"/>
        <end position="550"/>
    </location>
</feature>
<gene>
    <name evidence="2" type="ORF">PoMZ_01093</name>
</gene>
<feature type="compositionally biased region" description="Low complexity" evidence="1">
    <location>
        <begin position="391"/>
        <end position="408"/>
    </location>
</feature>
<feature type="region of interest" description="Disordered" evidence="1">
    <location>
        <begin position="456"/>
        <end position="505"/>
    </location>
</feature>
<protein>
    <submittedName>
        <fullName evidence="2">Uncharacterized protein</fullName>
    </submittedName>
</protein>